<dbReference type="EMBL" id="PDSK01000075">
    <property type="protein sequence ID" value="PIE34808.1"/>
    <property type="molecule type" value="Genomic_DNA"/>
</dbReference>
<sequence length="226" mass="25542">MCLNGRKKCQEKRGNIATSLYLEDIFLLWNCPCLLHIKAWQDTYFCRIFFWSSKRSPSLRQEYPCPENASTFSLSFSGNLRHNGEQDFGPTKHTEYTERVKPRTWLSLASKIAPYRTGPGDRAGADTVTVTCNEILCSLNAPEQYILAIVEIEDGTAPPPHYIRKPFATESDFGVTSLYTDGSHYWYDTLPTVNKLARDRPQTKDPGGSAMSFLTKVVVNRIISSA</sequence>
<dbReference type="AlphaFoldDB" id="A0A2G6KGL5"/>
<accession>A0A2G6KGL5</accession>
<evidence type="ECO:0000313" key="1">
    <source>
        <dbReference type="EMBL" id="PIE34808.1"/>
    </source>
</evidence>
<protein>
    <submittedName>
        <fullName evidence="1">Uncharacterized protein</fullName>
    </submittedName>
</protein>
<organism evidence="1 2">
    <name type="scientific">candidate division KSB3 bacterium</name>
    <dbReference type="NCBI Taxonomy" id="2044937"/>
    <lineage>
        <taxon>Bacteria</taxon>
        <taxon>candidate division KSB3</taxon>
    </lineage>
</organism>
<evidence type="ECO:0000313" key="2">
    <source>
        <dbReference type="Proteomes" id="UP000230821"/>
    </source>
</evidence>
<gene>
    <name evidence="1" type="ORF">CSA56_06640</name>
</gene>
<proteinExistence type="predicted"/>
<reference evidence="1 2" key="1">
    <citation type="submission" date="2017-10" db="EMBL/GenBank/DDBJ databases">
        <title>Novel microbial diversity and functional potential in the marine mammal oral microbiome.</title>
        <authorList>
            <person name="Dudek N.K."/>
            <person name="Sun C.L."/>
            <person name="Burstein D."/>
            <person name="Kantor R.S."/>
            <person name="Aliaga Goltsman D.S."/>
            <person name="Bik E.M."/>
            <person name="Thomas B.C."/>
            <person name="Banfield J.F."/>
            <person name="Relman D.A."/>
        </authorList>
    </citation>
    <scope>NUCLEOTIDE SEQUENCE [LARGE SCALE GENOMIC DNA]</scope>
    <source>
        <strain evidence="1">DOLJORAL78_47_16</strain>
    </source>
</reference>
<dbReference type="Proteomes" id="UP000230821">
    <property type="component" value="Unassembled WGS sequence"/>
</dbReference>
<comment type="caution">
    <text evidence="1">The sequence shown here is derived from an EMBL/GenBank/DDBJ whole genome shotgun (WGS) entry which is preliminary data.</text>
</comment>
<name>A0A2G6KGL5_9BACT</name>